<name>A0A8S1J2N1_9CHLO</name>
<dbReference type="Proteomes" id="UP000708148">
    <property type="component" value="Unassembled WGS sequence"/>
</dbReference>
<reference evidence="6" key="1">
    <citation type="submission" date="2020-12" db="EMBL/GenBank/DDBJ databases">
        <authorList>
            <person name="Iha C."/>
        </authorList>
    </citation>
    <scope>NUCLEOTIDE SEQUENCE</scope>
</reference>
<dbReference type="PROSITE" id="PS51381">
    <property type="entry name" value="C2_B9"/>
    <property type="match status" value="1"/>
</dbReference>
<comment type="subcellular location">
    <subcellularLocation>
        <location evidence="1">Cytoplasm</location>
        <location evidence="1">Cytoskeleton</location>
        <location evidence="1">Cilium basal body</location>
    </subcellularLocation>
</comment>
<sequence>MAEFHALGEIAGASGFEDKSVFCKWGVSAGECWDLLEGIDKGQTQVDHPEEGEPAVWSHPLDLHYSVKGLVGWPKLHFQVWSEDTHGRFDLCGYGFCHIPTAPGMYELDCPTWVPEGSAREELLSCFLGRGPRLKAEEVVYTPGDRFRLQTKAAGVVLVKLGVVMKDFDLYSVRC</sequence>
<keyword evidence="4" id="KW-0206">Cytoskeleton</keyword>
<dbReference type="PANTHER" id="PTHR12968:SF6">
    <property type="entry name" value="B9 DOMAIN-CONTAINING PROTEIN"/>
    <property type="match status" value="1"/>
</dbReference>
<evidence type="ECO:0008006" key="8">
    <source>
        <dbReference type="Google" id="ProtNLM"/>
    </source>
</evidence>
<keyword evidence="5" id="KW-0966">Cell projection</keyword>
<dbReference type="PANTHER" id="PTHR12968">
    <property type="entry name" value="B9 DOMAIN-CONTAINING"/>
    <property type="match status" value="1"/>
</dbReference>
<dbReference type="Pfam" id="PF07162">
    <property type="entry name" value="B9-C2"/>
    <property type="match status" value="1"/>
</dbReference>
<dbReference type="EMBL" id="CAJHUC010001206">
    <property type="protein sequence ID" value="CAD7700253.1"/>
    <property type="molecule type" value="Genomic_DNA"/>
</dbReference>
<proteinExistence type="predicted"/>
<comment type="caution">
    <text evidence="6">The sequence shown here is derived from an EMBL/GenBank/DDBJ whole genome shotgun (WGS) entry which is preliminary data.</text>
</comment>
<dbReference type="GO" id="GO:0036038">
    <property type="term" value="C:MKS complex"/>
    <property type="evidence" value="ECO:0007669"/>
    <property type="project" value="TreeGrafter"/>
</dbReference>
<keyword evidence="3" id="KW-0970">Cilium biogenesis/degradation</keyword>
<evidence type="ECO:0000256" key="3">
    <source>
        <dbReference type="ARBA" id="ARBA00022794"/>
    </source>
</evidence>
<keyword evidence="7" id="KW-1185">Reference proteome</keyword>
<evidence type="ECO:0000313" key="7">
    <source>
        <dbReference type="Proteomes" id="UP000708148"/>
    </source>
</evidence>
<dbReference type="OrthoDB" id="184109at2759"/>
<evidence type="ECO:0000256" key="1">
    <source>
        <dbReference type="ARBA" id="ARBA00004120"/>
    </source>
</evidence>
<evidence type="ECO:0000313" key="6">
    <source>
        <dbReference type="EMBL" id="CAD7700253.1"/>
    </source>
</evidence>
<accession>A0A8S1J2N1</accession>
<protein>
    <recommendedName>
        <fullName evidence="8">B9 domain-containing protein 2</fullName>
    </recommendedName>
</protein>
<organism evidence="6 7">
    <name type="scientific">Ostreobium quekettii</name>
    <dbReference type="NCBI Taxonomy" id="121088"/>
    <lineage>
        <taxon>Eukaryota</taxon>
        <taxon>Viridiplantae</taxon>
        <taxon>Chlorophyta</taxon>
        <taxon>core chlorophytes</taxon>
        <taxon>Ulvophyceae</taxon>
        <taxon>TCBD clade</taxon>
        <taxon>Bryopsidales</taxon>
        <taxon>Ostreobineae</taxon>
        <taxon>Ostreobiaceae</taxon>
        <taxon>Ostreobium</taxon>
    </lineage>
</organism>
<dbReference type="InterPro" id="IPR010796">
    <property type="entry name" value="C2_B9-type_dom"/>
</dbReference>
<evidence type="ECO:0000256" key="4">
    <source>
        <dbReference type="ARBA" id="ARBA00023212"/>
    </source>
</evidence>
<dbReference type="AlphaFoldDB" id="A0A8S1J2N1"/>
<gene>
    <name evidence="6" type="ORF">OSTQU699_LOCUS5612</name>
</gene>
<evidence type="ECO:0000256" key="2">
    <source>
        <dbReference type="ARBA" id="ARBA00022490"/>
    </source>
</evidence>
<keyword evidence="2" id="KW-0963">Cytoplasm</keyword>
<evidence type="ECO:0000256" key="5">
    <source>
        <dbReference type="ARBA" id="ARBA00023273"/>
    </source>
</evidence>
<dbReference type="GO" id="GO:0060271">
    <property type="term" value="P:cilium assembly"/>
    <property type="evidence" value="ECO:0007669"/>
    <property type="project" value="TreeGrafter"/>
</dbReference>